<dbReference type="Gene3D" id="3.40.190.10">
    <property type="entry name" value="Periplasmic binding protein-like II"/>
    <property type="match status" value="2"/>
</dbReference>
<evidence type="ECO:0000256" key="5">
    <source>
        <dbReference type="ARBA" id="ARBA00022679"/>
    </source>
</evidence>
<keyword evidence="6" id="KW-0627">Porphyrin biosynthesis</keyword>
<dbReference type="EC" id="2.5.1.61" evidence="4"/>
<feature type="domain" description="Porphobilinogen deaminase N-terminal" evidence="9">
    <location>
        <begin position="17"/>
        <end position="227"/>
    </location>
</feature>
<evidence type="ECO:0000256" key="2">
    <source>
        <dbReference type="ARBA" id="ARBA00004735"/>
    </source>
</evidence>
<feature type="domain" description="Porphobilinogen deaminase C-terminal" evidence="10">
    <location>
        <begin position="241"/>
        <end position="313"/>
    </location>
</feature>
<dbReference type="SUPFAM" id="SSF53850">
    <property type="entry name" value="Periplasmic binding protein-like II"/>
    <property type="match status" value="1"/>
</dbReference>
<dbReference type="InterPro" id="IPR022417">
    <property type="entry name" value="Porphobilin_deaminase_N"/>
</dbReference>
<evidence type="ECO:0000313" key="11">
    <source>
        <dbReference type="EMBL" id="AKG25420.1"/>
    </source>
</evidence>
<evidence type="ECO:0000256" key="6">
    <source>
        <dbReference type="ARBA" id="ARBA00023244"/>
    </source>
</evidence>
<organism evidence="11">
    <name type="scientific">Hematodinium sp. SG-2015</name>
    <dbReference type="NCBI Taxonomy" id="1649283"/>
    <lineage>
        <taxon>Eukaryota</taxon>
        <taxon>Sar</taxon>
        <taxon>Alveolata</taxon>
        <taxon>Dinophyceae</taxon>
        <taxon>Syndiniales</taxon>
        <taxon>Syndiniaceae</taxon>
        <taxon>Hematodinium</taxon>
    </lineage>
</organism>
<dbReference type="GO" id="GO:0006782">
    <property type="term" value="P:protoporphyrinogen IX biosynthetic process"/>
    <property type="evidence" value="ECO:0007669"/>
    <property type="project" value="UniProtKB-UniPathway"/>
</dbReference>
<dbReference type="GO" id="GO:0005737">
    <property type="term" value="C:cytoplasm"/>
    <property type="evidence" value="ECO:0007669"/>
    <property type="project" value="TreeGrafter"/>
</dbReference>
<dbReference type="PIRSF" id="PIRSF001438">
    <property type="entry name" value="4pyrrol_synth_OHMeBilane_synth"/>
    <property type="match status" value="1"/>
</dbReference>
<comment type="cofactor">
    <cofactor evidence="1">
        <name>dipyrromethane</name>
        <dbReference type="ChEBI" id="CHEBI:60342"/>
    </cofactor>
</comment>
<dbReference type="PRINTS" id="PR00151">
    <property type="entry name" value="PORPHBDMNASE"/>
</dbReference>
<evidence type="ECO:0000256" key="3">
    <source>
        <dbReference type="ARBA" id="ARBA00005638"/>
    </source>
</evidence>
<evidence type="ECO:0000256" key="4">
    <source>
        <dbReference type="ARBA" id="ARBA00012655"/>
    </source>
</evidence>
<evidence type="ECO:0000259" key="10">
    <source>
        <dbReference type="Pfam" id="PF03900"/>
    </source>
</evidence>
<dbReference type="GO" id="GO:0004418">
    <property type="term" value="F:hydroxymethylbilane synthase activity"/>
    <property type="evidence" value="ECO:0007669"/>
    <property type="project" value="UniProtKB-EC"/>
</dbReference>
<dbReference type="InterPro" id="IPR022419">
    <property type="entry name" value="Porphobilin_deaminase_cofac_BS"/>
</dbReference>
<sequence>MTGSPRSKRLKVDNDGIPVGSRASPLAMWQTNHVISLLQEKGDHTFRICDEKTYGDKVLNRSLVEIGTTNPGLFTKELEVGLLNKSTRFVVHSLKDMPTALPEGLIIACITERSTVEDCVVLHPKHHDITSLDDLPAGSIVGTSSMRREALMRQRYPHLEARTIRGNVQTRVAKLCADDSVFSCIIMAKVGLQRCELEDKIGFTLDWPYCVSQGALGIEARMDDKEICAMLAKIQHTPTSYRCLAERGLLNALEGGCQIALGVRSSLTEDMLALYCIVLSKDGQDSLECSIERSCKSQEDAVEIGRLLAKDMREKGAERIVGRPGAKRPITYGSAEHPNRPVD</sequence>
<protein>
    <recommendedName>
        <fullName evidence="4">hydroxymethylbilane synthase</fullName>
        <ecNumber evidence="4">2.5.1.61</ecNumber>
    </recommendedName>
    <alternativeName>
        <fullName evidence="7">Hydroxymethylbilane synthase</fullName>
    </alternativeName>
</protein>
<comment type="similarity">
    <text evidence="3">Belongs to the HMBS family.</text>
</comment>
<keyword evidence="5 11" id="KW-0808">Transferase</keyword>
<dbReference type="UniPathway" id="UPA00251">
    <property type="reaction ID" value="UER00319"/>
</dbReference>
<dbReference type="Pfam" id="PF01379">
    <property type="entry name" value="Porphobil_deam"/>
    <property type="match status" value="1"/>
</dbReference>
<dbReference type="InterPro" id="IPR036803">
    <property type="entry name" value="Porphobilinogen_deaminase_C_sf"/>
</dbReference>
<evidence type="ECO:0000256" key="8">
    <source>
        <dbReference type="SAM" id="MobiDB-lite"/>
    </source>
</evidence>
<dbReference type="PANTHER" id="PTHR11557:SF0">
    <property type="entry name" value="PORPHOBILINOGEN DEAMINASE"/>
    <property type="match status" value="1"/>
</dbReference>
<feature type="region of interest" description="Disordered" evidence="8">
    <location>
        <begin position="318"/>
        <end position="343"/>
    </location>
</feature>
<dbReference type="InterPro" id="IPR000860">
    <property type="entry name" value="HemC"/>
</dbReference>
<dbReference type="EMBL" id="KP739893">
    <property type="protein sequence ID" value="AKG25420.1"/>
    <property type="molecule type" value="mRNA"/>
</dbReference>
<dbReference type="SUPFAM" id="SSF54782">
    <property type="entry name" value="Porphobilinogen deaminase (hydroxymethylbilane synthase), C-terminal domain"/>
    <property type="match status" value="1"/>
</dbReference>
<dbReference type="AlphaFoldDB" id="A0A0F7EW00"/>
<reference evidence="11" key="1">
    <citation type="journal article" date="2015" name="Proc. Natl. Acad. Sci. U.S.A.">
        <title>Endosymbiosis undone by stepwise elimination of the plastid in a parasitic dinoflagellate.</title>
        <authorList>
            <person name="Gornik S.G."/>
            <person name="Febrimarsa"/>
            <person name="Cassin A.M."/>
            <person name="MacRae J.I."/>
            <person name="Ramaprasad A."/>
            <person name="Rchiad Z."/>
            <person name="McConville M.J."/>
            <person name="Bacic A."/>
            <person name="McFadden G.I."/>
            <person name="Pain A."/>
            <person name="Waller R.F."/>
        </authorList>
    </citation>
    <scope>NUCLEOTIDE SEQUENCE</scope>
</reference>
<name>A0A0F7EW00_9DINO</name>
<proteinExistence type="evidence at transcript level"/>
<dbReference type="Pfam" id="PF03900">
    <property type="entry name" value="Porphobil_deamC"/>
    <property type="match status" value="1"/>
</dbReference>
<dbReference type="InterPro" id="IPR022418">
    <property type="entry name" value="Porphobilinogen_deaminase_C"/>
</dbReference>
<dbReference type="PANTHER" id="PTHR11557">
    <property type="entry name" value="PORPHOBILINOGEN DEAMINASE"/>
    <property type="match status" value="1"/>
</dbReference>
<evidence type="ECO:0000259" key="9">
    <source>
        <dbReference type="Pfam" id="PF01379"/>
    </source>
</evidence>
<evidence type="ECO:0000256" key="7">
    <source>
        <dbReference type="ARBA" id="ARBA00033064"/>
    </source>
</evidence>
<dbReference type="PROSITE" id="PS00533">
    <property type="entry name" value="PORPHOBILINOGEN_DEAM"/>
    <property type="match status" value="1"/>
</dbReference>
<accession>A0A0F7EW00</accession>
<comment type="pathway">
    <text evidence="2">Porphyrin-containing compound metabolism; protoporphyrin-IX biosynthesis; coproporphyrinogen-III from 5-aminolevulinate: step 2/4.</text>
</comment>
<dbReference type="NCBIfam" id="TIGR00212">
    <property type="entry name" value="hemC"/>
    <property type="match status" value="1"/>
</dbReference>
<dbReference type="Gene3D" id="3.30.160.40">
    <property type="entry name" value="Porphobilinogen deaminase, C-terminal domain"/>
    <property type="match status" value="1"/>
</dbReference>
<dbReference type="FunFam" id="3.40.190.10:FF:000005">
    <property type="entry name" value="Porphobilinogen deaminase"/>
    <property type="match status" value="1"/>
</dbReference>
<evidence type="ECO:0000256" key="1">
    <source>
        <dbReference type="ARBA" id="ARBA00001916"/>
    </source>
</evidence>